<comment type="catalytic activity">
    <reaction evidence="1">
        <text>Acts on substrates that are at least partially unfolded. The cleavage site P1 residue is normally between a pair of hydrophobic residues, such as Val-|-Val.</text>
        <dbReference type="EC" id="3.4.21.107"/>
    </reaction>
</comment>
<feature type="signal peptide" evidence="15">
    <location>
        <begin position="1"/>
        <end position="28"/>
    </location>
</feature>
<keyword evidence="12" id="KW-0346">Stress response</keyword>
<evidence type="ECO:0000256" key="1">
    <source>
        <dbReference type="ARBA" id="ARBA00001772"/>
    </source>
</evidence>
<dbReference type="Pfam" id="PF13365">
    <property type="entry name" value="Trypsin_2"/>
    <property type="match status" value="1"/>
</dbReference>
<evidence type="ECO:0000256" key="13">
    <source>
        <dbReference type="ARBA" id="ARBA00032850"/>
    </source>
</evidence>
<dbReference type="SMART" id="SM00228">
    <property type="entry name" value="PDZ"/>
    <property type="match status" value="2"/>
</dbReference>
<comment type="caution">
    <text evidence="17">The sequence shown here is derived from an EMBL/GenBank/DDBJ whole genome shotgun (WGS) entry which is preliminary data.</text>
</comment>
<comment type="similarity">
    <text evidence="3">Belongs to the peptidase S1C family.</text>
</comment>
<evidence type="ECO:0000256" key="2">
    <source>
        <dbReference type="ARBA" id="ARBA00004418"/>
    </source>
</evidence>
<feature type="compositionally biased region" description="Acidic residues" evidence="14">
    <location>
        <begin position="60"/>
        <end position="71"/>
    </location>
</feature>
<reference evidence="18" key="1">
    <citation type="journal article" date="2019" name="Int. J. Syst. Evol. Microbiol.">
        <title>The Global Catalogue of Microorganisms (GCM) 10K type strain sequencing project: providing services to taxonomists for standard genome sequencing and annotation.</title>
        <authorList>
            <consortium name="The Broad Institute Genomics Platform"/>
            <consortium name="The Broad Institute Genome Sequencing Center for Infectious Disease"/>
            <person name="Wu L."/>
            <person name="Ma J."/>
        </authorList>
    </citation>
    <scope>NUCLEOTIDE SEQUENCE [LARGE SCALE GENOMIC DNA]</scope>
    <source>
        <strain evidence="18">CGMCC 1.16444</strain>
    </source>
</reference>
<evidence type="ECO:0000256" key="6">
    <source>
        <dbReference type="ARBA" id="ARBA00022670"/>
    </source>
</evidence>
<evidence type="ECO:0000256" key="4">
    <source>
        <dbReference type="ARBA" id="ARBA00013035"/>
    </source>
</evidence>
<evidence type="ECO:0000256" key="12">
    <source>
        <dbReference type="ARBA" id="ARBA00023016"/>
    </source>
</evidence>
<feature type="domain" description="PDZ" evidence="16">
    <location>
        <begin position="397"/>
        <end position="483"/>
    </location>
</feature>
<evidence type="ECO:0000256" key="3">
    <source>
        <dbReference type="ARBA" id="ARBA00010541"/>
    </source>
</evidence>
<dbReference type="SUPFAM" id="SSF50156">
    <property type="entry name" value="PDZ domain-like"/>
    <property type="match status" value="2"/>
</dbReference>
<evidence type="ECO:0000256" key="14">
    <source>
        <dbReference type="SAM" id="MobiDB-lite"/>
    </source>
</evidence>
<dbReference type="Gene3D" id="2.30.42.10">
    <property type="match status" value="2"/>
</dbReference>
<evidence type="ECO:0000313" key="18">
    <source>
        <dbReference type="Proteomes" id="UP001595796"/>
    </source>
</evidence>
<feature type="domain" description="PDZ" evidence="16">
    <location>
        <begin position="269"/>
        <end position="342"/>
    </location>
</feature>
<evidence type="ECO:0000256" key="15">
    <source>
        <dbReference type="SAM" id="SignalP"/>
    </source>
</evidence>
<proteinExistence type="inferred from homology"/>
<evidence type="ECO:0000256" key="10">
    <source>
        <dbReference type="ARBA" id="ARBA00022801"/>
    </source>
</evidence>
<accession>A0ABV9Z681</accession>
<keyword evidence="18" id="KW-1185">Reference proteome</keyword>
<evidence type="ECO:0000256" key="7">
    <source>
        <dbReference type="ARBA" id="ARBA00022729"/>
    </source>
</evidence>
<evidence type="ECO:0000313" key="17">
    <source>
        <dbReference type="EMBL" id="MFC5069192.1"/>
    </source>
</evidence>
<gene>
    <name evidence="17" type="ORF">ACFPFW_14335</name>
</gene>
<protein>
    <recommendedName>
        <fullName evidence="5">Probable periplasmic serine endoprotease DegP-like</fullName>
        <ecNumber evidence="4">3.4.21.107</ecNumber>
    </recommendedName>
    <alternativeName>
        <fullName evidence="13">Protease Do</fullName>
    </alternativeName>
</protein>
<dbReference type="InterPro" id="IPR036034">
    <property type="entry name" value="PDZ_sf"/>
</dbReference>
<dbReference type="InterPro" id="IPR001940">
    <property type="entry name" value="Peptidase_S1C"/>
</dbReference>
<dbReference type="RefSeq" id="WP_114957685.1">
    <property type="nucleotide sequence ID" value="NZ_JBHSJF010000006.1"/>
</dbReference>
<evidence type="ECO:0000256" key="11">
    <source>
        <dbReference type="ARBA" id="ARBA00022825"/>
    </source>
</evidence>
<dbReference type="NCBIfam" id="TIGR02037">
    <property type="entry name" value="degP_htrA_DO"/>
    <property type="match status" value="1"/>
</dbReference>
<dbReference type="PANTHER" id="PTHR22939:SF130">
    <property type="entry name" value="PERIPLASMIC SERINE ENDOPROTEASE DEGP-LIKE-RELATED"/>
    <property type="match status" value="1"/>
</dbReference>
<dbReference type="InterPro" id="IPR001478">
    <property type="entry name" value="PDZ"/>
</dbReference>
<evidence type="ECO:0000256" key="8">
    <source>
        <dbReference type="ARBA" id="ARBA00022737"/>
    </source>
</evidence>
<keyword evidence="7 15" id="KW-0732">Signal</keyword>
<dbReference type="EMBL" id="JBHSJF010000006">
    <property type="protein sequence ID" value="MFC5069192.1"/>
    <property type="molecule type" value="Genomic_DNA"/>
</dbReference>
<dbReference type="Pfam" id="PF13180">
    <property type="entry name" value="PDZ_2"/>
    <property type="match status" value="2"/>
</dbReference>
<evidence type="ECO:0000259" key="16">
    <source>
        <dbReference type="PROSITE" id="PS50106"/>
    </source>
</evidence>
<dbReference type="GO" id="GO:0016787">
    <property type="term" value="F:hydrolase activity"/>
    <property type="evidence" value="ECO:0007669"/>
    <property type="project" value="UniProtKB-KW"/>
</dbReference>
<dbReference type="CDD" id="cd10839">
    <property type="entry name" value="cpPDZ1_DegP-like"/>
    <property type="match status" value="1"/>
</dbReference>
<keyword evidence="8" id="KW-0677">Repeat</keyword>
<evidence type="ECO:0000256" key="5">
    <source>
        <dbReference type="ARBA" id="ARBA00013958"/>
    </source>
</evidence>
<dbReference type="PRINTS" id="PR00834">
    <property type="entry name" value="PROTEASES2C"/>
</dbReference>
<dbReference type="Proteomes" id="UP001595796">
    <property type="component" value="Unassembled WGS sequence"/>
</dbReference>
<keyword evidence="11" id="KW-0720">Serine protease</keyword>
<dbReference type="InterPro" id="IPR009003">
    <property type="entry name" value="Peptidase_S1_PA"/>
</dbReference>
<name>A0ABV9Z681_9HYPH</name>
<keyword evidence="6" id="KW-0645">Protease</keyword>
<feature type="chain" id="PRO_5045062924" description="Probable periplasmic serine endoprotease DegP-like" evidence="15">
    <location>
        <begin position="29"/>
        <end position="495"/>
    </location>
</feature>
<organism evidence="17 18">
    <name type="scientific">Flaviflagellibacter deserti</name>
    <dbReference type="NCBI Taxonomy" id="2267266"/>
    <lineage>
        <taxon>Bacteria</taxon>
        <taxon>Pseudomonadati</taxon>
        <taxon>Pseudomonadota</taxon>
        <taxon>Alphaproteobacteria</taxon>
        <taxon>Hyphomicrobiales</taxon>
        <taxon>Flaviflagellibacter</taxon>
    </lineage>
</organism>
<dbReference type="PANTHER" id="PTHR22939">
    <property type="entry name" value="SERINE PROTEASE FAMILY S1C HTRA-RELATED"/>
    <property type="match status" value="1"/>
</dbReference>
<keyword evidence="10 17" id="KW-0378">Hydrolase</keyword>
<dbReference type="SUPFAM" id="SSF50494">
    <property type="entry name" value="Trypsin-like serine proteases"/>
    <property type="match status" value="1"/>
</dbReference>
<dbReference type="EC" id="3.4.21.107" evidence="4"/>
<feature type="region of interest" description="Disordered" evidence="14">
    <location>
        <begin position="58"/>
        <end position="77"/>
    </location>
</feature>
<dbReference type="PROSITE" id="PS50106">
    <property type="entry name" value="PDZ"/>
    <property type="match status" value="2"/>
</dbReference>
<dbReference type="InterPro" id="IPR011782">
    <property type="entry name" value="Pept_S1C_Do"/>
</dbReference>
<keyword evidence="9" id="KW-0574">Periplasm</keyword>
<evidence type="ECO:0000256" key="9">
    <source>
        <dbReference type="ARBA" id="ARBA00022764"/>
    </source>
</evidence>
<sequence>MTDFVSRRIVRPAAGIAGLLLLIAEATAQTPPPPTPRGPEALADTIDQVVDSVVLISTSEDVDGTGGDDTDDPKLSPDVPLDEFFDDFFKRQQGGDNRARPTGEGSGFVIDPAGTIVTNFHVVDGADRVEVTFNDGSKLPAEVVGKDKETDVAVLKVKPSAPLEAAKFGNPDRLRVGEWVLAMGNPFGIGLSATSGIVSGRNRDMRTGRYDNFIQTDASINKGNSGGPLFNLDGEVVGMNTAILSPTGGSVGIGFAVPVSTLAPVIDQLIRFGETRRGYIGVRIQDVPPEIVQRLSLKNVQGALIAGVNEQGPAAKAGLKIGDVIVTFDGKPVTTSRVLQRLVADAGVDRKAEILILRDGKEIRTQIDIGRLEEGAAAEAKPSGENDKPLAPPVATGSVLGLDVAPLNDDTRARFKIDPTLEGGVVVVAVKPESPLKDSNVRVGDVILEIAQQKIATPEDFTARLAALKKDGQSSALALVANAKAEMRFLRVPTE</sequence>
<comment type="subcellular location">
    <subcellularLocation>
        <location evidence="2">Periplasm</location>
    </subcellularLocation>
</comment>
<dbReference type="Gene3D" id="2.40.10.120">
    <property type="match status" value="1"/>
</dbReference>